<evidence type="ECO:0000256" key="1">
    <source>
        <dbReference type="ARBA" id="ARBA00005417"/>
    </source>
</evidence>
<dbReference type="Pfam" id="PF00005">
    <property type="entry name" value="ABC_tran"/>
    <property type="match status" value="1"/>
</dbReference>
<dbReference type="RefSeq" id="WP_094335405.1">
    <property type="nucleotide sequence ID" value="NZ_NFIE01000009.1"/>
</dbReference>
<evidence type="ECO:0000313" key="7">
    <source>
        <dbReference type="Proteomes" id="UP000195781"/>
    </source>
</evidence>
<dbReference type="PROSITE" id="PS00211">
    <property type="entry name" value="ABC_TRANSPORTER_1"/>
    <property type="match status" value="1"/>
</dbReference>
<dbReference type="EMBL" id="NFIE01000009">
    <property type="protein sequence ID" value="OUN88742.1"/>
    <property type="molecule type" value="Genomic_DNA"/>
</dbReference>
<dbReference type="SMART" id="SM00382">
    <property type="entry name" value="AAA"/>
    <property type="match status" value="1"/>
</dbReference>
<dbReference type="PROSITE" id="PS50893">
    <property type="entry name" value="ABC_TRANSPORTER_2"/>
    <property type="match status" value="1"/>
</dbReference>
<keyword evidence="3" id="KW-0547">Nucleotide-binding</keyword>
<dbReference type="InterPro" id="IPR017871">
    <property type="entry name" value="ABC_transporter-like_CS"/>
</dbReference>
<dbReference type="Proteomes" id="UP000195781">
    <property type="component" value="Unassembled WGS sequence"/>
</dbReference>
<keyword evidence="7" id="KW-1185">Reference proteome</keyword>
<reference evidence="7" key="1">
    <citation type="submission" date="2017-04" db="EMBL/GenBank/DDBJ databases">
        <title>Function of individual gut microbiota members based on whole genome sequencing of pure cultures obtained from chicken caecum.</title>
        <authorList>
            <person name="Medvecky M."/>
            <person name="Cejkova D."/>
            <person name="Polansky O."/>
            <person name="Karasova D."/>
            <person name="Kubasova T."/>
            <person name="Cizek A."/>
            <person name="Rychlik I."/>
        </authorList>
    </citation>
    <scope>NUCLEOTIDE SEQUENCE [LARGE SCALE GENOMIC DNA]</scope>
    <source>
        <strain evidence="7">An5</strain>
    </source>
</reference>
<gene>
    <name evidence="6" type="ORF">B5G02_04985</name>
</gene>
<dbReference type="InterPro" id="IPR003439">
    <property type="entry name" value="ABC_transporter-like_ATP-bd"/>
</dbReference>
<dbReference type="InterPro" id="IPR027417">
    <property type="entry name" value="P-loop_NTPase"/>
</dbReference>
<dbReference type="AlphaFoldDB" id="A0A1Y3XTC7"/>
<organism evidence="6 7">
    <name type="scientific">[Collinsella] massiliensis</name>
    <dbReference type="NCBI Taxonomy" id="1232426"/>
    <lineage>
        <taxon>Bacteria</taxon>
        <taxon>Bacillati</taxon>
        <taxon>Actinomycetota</taxon>
        <taxon>Coriobacteriia</taxon>
        <taxon>Coriobacteriales</taxon>
        <taxon>Coriobacteriaceae</taxon>
        <taxon>Enorma</taxon>
    </lineage>
</organism>
<comment type="similarity">
    <text evidence="1">Belongs to the ABC transporter superfamily.</text>
</comment>
<evidence type="ECO:0000256" key="2">
    <source>
        <dbReference type="ARBA" id="ARBA00022448"/>
    </source>
</evidence>
<dbReference type="PANTHER" id="PTHR43335">
    <property type="entry name" value="ABC TRANSPORTER, ATP-BINDING PROTEIN"/>
    <property type="match status" value="1"/>
</dbReference>
<evidence type="ECO:0000256" key="4">
    <source>
        <dbReference type="ARBA" id="ARBA00022840"/>
    </source>
</evidence>
<keyword evidence="4" id="KW-0067">ATP-binding</keyword>
<sequence>MNVIETYALTKAYGSVRAVDGLDMRVAQGDIYGFVGKNGAGKSTTMKMIAGLDAPTAGTIKLFGAERTGGAFSSAFSRIGALVEQPGLLPNFSAYENLMMKALSVGVVRPREQCRELLELVGLEEVGPRKAKKFSLGMKQRLGLALALVGSPDLLLLDEPFNGIDPEETRALRGVLMRLNHERGVTVVISSHVLDQLNRMATRFGVIKAGHMVREFTEDELHAACGSSVRVKTADPARSLAILEERLAGAAFRVEPDGGIVISGTQGARNATARFGGAAGDAANTGAPTAEDVSRALAADDQTILELSVLERDIEEYFVELMGGTADEAADAERAAQGERGR</sequence>
<proteinExistence type="inferred from homology"/>
<dbReference type="OrthoDB" id="3177347at2"/>
<dbReference type="InterPro" id="IPR003593">
    <property type="entry name" value="AAA+_ATPase"/>
</dbReference>
<dbReference type="GO" id="GO:0005524">
    <property type="term" value="F:ATP binding"/>
    <property type="evidence" value="ECO:0007669"/>
    <property type="project" value="UniProtKB-KW"/>
</dbReference>
<evidence type="ECO:0000259" key="5">
    <source>
        <dbReference type="PROSITE" id="PS50893"/>
    </source>
</evidence>
<dbReference type="PANTHER" id="PTHR43335:SF8">
    <property type="entry name" value="ABC TRANSPORTER, ATP-BINDING PROTEIN"/>
    <property type="match status" value="1"/>
</dbReference>
<dbReference type="SUPFAM" id="SSF52540">
    <property type="entry name" value="P-loop containing nucleoside triphosphate hydrolases"/>
    <property type="match status" value="1"/>
</dbReference>
<dbReference type="GO" id="GO:0016887">
    <property type="term" value="F:ATP hydrolysis activity"/>
    <property type="evidence" value="ECO:0007669"/>
    <property type="project" value="InterPro"/>
</dbReference>
<feature type="domain" description="ABC transporter" evidence="5">
    <location>
        <begin position="4"/>
        <end position="234"/>
    </location>
</feature>
<evidence type="ECO:0000256" key="3">
    <source>
        <dbReference type="ARBA" id="ARBA00022741"/>
    </source>
</evidence>
<protein>
    <submittedName>
        <fullName evidence="6">ABC transporter</fullName>
    </submittedName>
</protein>
<comment type="caution">
    <text evidence="6">The sequence shown here is derived from an EMBL/GenBank/DDBJ whole genome shotgun (WGS) entry which is preliminary data.</text>
</comment>
<evidence type="ECO:0000313" key="6">
    <source>
        <dbReference type="EMBL" id="OUN88742.1"/>
    </source>
</evidence>
<name>A0A1Y3XTC7_9ACTN</name>
<accession>A0A1Y3XTC7</accession>
<keyword evidence="2" id="KW-0813">Transport</keyword>
<dbReference type="Gene3D" id="3.40.50.300">
    <property type="entry name" value="P-loop containing nucleotide triphosphate hydrolases"/>
    <property type="match status" value="1"/>
</dbReference>